<evidence type="ECO:0000313" key="8">
    <source>
        <dbReference type="EMBL" id="SHE23888.1"/>
    </source>
</evidence>
<keyword evidence="1 6" id="KW-1277">Toxin-antitoxin system</keyword>
<dbReference type="RefSeq" id="WP_073327031.1">
    <property type="nucleotide sequence ID" value="NZ_FQTT01000001.1"/>
</dbReference>
<evidence type="ECO:0000256" key="4">
    <source>
        <dbReference type="ARBA" id="ARBA00022801"/>
    </source>
</evidence>
<comment type="similarity">
    <text evidence="6">Belongs to the PINc/VapC protein family.</text>
</comment>
<reference evidence="9" key="1">
    <citation type="submission" date="2016-09" db="EMBL/GenBank/DDBJ databases">
        <authorList>
            <person name="Strepis N."/>
        </authorList>
    </citation>
    <scope>NUCLEOTIDE SEQUENCE [LARGE SCALE GENOMIC DNA]</scope>
</reference>
<dbReference type="AlphaFoldDB" id="A0A1M4RV82"/>
<name>A0A1M4RV82_9ACTO</name>
<keyword evidence="2 6" id="KW-0540">Nuclease</keyword>
<evidence type="ECO:0000313" key="9">
    <source>
        <dbReference type="Proteomes" id="UP000184291"/>
    </source>
</evidence>
<dbReference type="GO" id="GO:0016787">
    <property type="term" value="F:hydrolase activity"/>
    <property type="evidence" value="ECO:0007669"/>
    <property type="project" value="UniProtKB-KW"/>
</dbReference>
<comment type="cofactor">
    <cofactor evidence="6">
        <name>Mg(2+)</name>
        <dbReference type="ChEBI" id="CHEBI:18420"/>
    </cofactor>
</comment>
<keyword evidence="4 6" id="KW-0378">Hydrolase</keyword>
<feature type="binding site" evidence="6">
    <location>
        <position position="5"/>
    </location>
    <ligand>
        <name>Mg(2+)</name>
        <dbReference type="ChEBI" id="CHEBI:18420"/>
    </ligand>
</feature>
<evidence type="ECO:0000256" key="3">
    <source>
        <dbReference type="ARBA" id="ARBA00022723"/>
    </source>
</evidence>
<accession>A0A1M4RV82</accession>
<dbReference type="InterPro" id="IPR029060">
    <property type="entry name" value="PIN-like_dom_sf"/>
</dbReference>
<keyword evidence="3 6" id="KW-0479">Metal-binding</keyword>
<protein>
    <recommendedName>
        <fullName evidence="6">Ribonuclease VapC</fullName>
        <shortName evidence="6">RNase VapC</shortName>
        <ecNumber evidence="6">3.1.-.-</ecNumber>
    </recommendedName>
    <alternativeName>
        <fullName evidence="6">Toxin VapC</fullName>
    </alternativeName>
</protein>
<comment type="function">
    <text evidence="6">Toxic component of a toxin-antitoxin (TA) system. An RNase.</text>
</comment>
<dbReference type="STRING" id="1892869.ACGLYG10_0085"/>
<dbReference type="Gene3D" id="3.40.50.1010">
    <property type="entry name" value="5'-nuclease"/>
    <property type="match status" value="1"/>
</dbReference>
<evidence type="ECO:0000256" key="5">
    <source>
        <dbReference type="ARBA" id="ARBA00022842"/>
    </source>
</evidence>
<keyword evidence="6" id="KW-0800">Toxin</keyword>
<dbReference type="InterPro" id="IPR022907">
    <property type="entry name" value="VapC_family"/>
</dbReference>
<evidence type="ECO:0000259" key="7">
    <source>
        <dbReference type="Pfam" id="PF01850"/>
    </source>
</evidence>
<dbReference type="GO" id="GO:0004540">
    <property type="term" value="F:RNA nuclease activity"/>
    <property type="evidence" value="ECO:0007669"/>
    <property type="project" value="InterPro"/>
</dbReference>
<dbReference type="OrthoDB" id="1525146at2"/>
<dbReference type="GO" id="GO:0000287">
    <property type="term" value="F:magnesium ion binding"/>
    <property type="evidence" value="ECO:0007669"/>
    <property type="project" value="UniProtKB-UniRule"/>
</dbReference>
<evidence type="ECO:0000256" key="6">
    <source>
        <dbReference type="HAMAP-Rule" id="MF_00265"/>
    </source>
</evidence>
<keyword evidence="5 6" id="KW-0460">Magnesium</keyword>
<evidence type="ECO:0000256" key="2">
    <source>
        <dbReference type="ARBA" id="ARBA00022722"/>
    </source>
</evidence>
<keyword evidence="9" id="KW-1185">Reference proteome</keyword>
<evidence type="ECO:0000256" key="1">
    <source>
        <dbReference type="ARBA" id="ARBA00022649"/>
    </source>
</evidence>
<dbReference type="Pfam" id="PF01850">
    <property type="entry name" value="PIN"/>
    <property type="match status" value="1"/>
</dbReference>
<organism evidence="8 9">
    <name type="scientific">Actinomyces glycerinitolerans</name>
    <dbReference type="NCBI Taxonomy" id="1892869"/>
    <lineage>
        <taxon>Bacteria</taxon>
        <taxon>Bacillati</taxon>
        <taxon>Actinomycetota</taxon>
        <taxon>Actinomycetes</taxon>
        <taxon>Actinomycetales</taxon>
        <taxon>Actinomycetaceae</taxon>
        <taxon>Actinomyces</taxon>
    </lineage>
</organism>
<sequence>MIYLDTSAVLLVLLAQPGHEAVSAHLAATEDRLLSSALLELEVFRALRREKHALAVADTALRMIGLCAINDAVIDRAKALTSELKSLDAIHLATALILHDPRDPVTVLTHDARLAKAARAQGLRALDPAEPSA</sequence>
<proteinExistence type="inferred from homology"/>
<dbReference type="InterPro" id="IPR002716">
    <property type="entry name" value="PIN_dom"/>
</dbReference>
<dbReference type="HAMAP" id="MF_00265">
    <property type="entry name" value="VapC_Nob1"/>
    <property type="match status" value="1"/>
</dbReference>
<feature type="domain" description="PIN" evidence="7">
    <location>
        <begin position="2"/>
        <end position="119"/>
    </location>
</feature>
<feature type="binding site" evidence="6">
    <location>
        <position position="88"/>
    </location>
    <ligand>
        <name>Mg(2+)</name>
        <dbReference type="ChEBI" id="CHEBI:18420"/>
    </ligand>
</feature>
<dbReference type="EMBL" id="FQTT01000001">
    <property type="protein sequence ID" value="SHE23888.1"/>
    <property type="molecule type" value="Genomic_DNA"/>
</dbReference>
<dbReference type="Proteomes" id="UP000184291">
    <property type="component" value="Unassembled WGS sequence"/>
</dbReference>
<gene>
    <name evidence="6" type="primary">vapC</name>
    <name evidence="8" type="ORF">ACGLYG10_0085</name>
</gene>
<dbReference type="EC" id="3.1.-.-" evidence="6"/>
<dbReference type="GO" id="GO:0090729">
    <property type="term" value="F:toxin activity"/>
    <property type="evidence" value="ECO:0007669"/>
    <property type="project" value="UniProtKB-KW"/>
</dbReference>
<dbReference type="SUPFAM" id="SSF88723">
    <property type="entry name" value="PIN domain-like"/>
    <property type="match status" value="1"/>
</dbReference>